<dbReference type="VEuPathDB" id="FungiDB:QG37_04377"/>
<name>A0A0L0NWE8_CANAR</name>
<gene>
    <name evidence="3" type="ORF">QG37_04377</name>
</gene>
<evidence type="ECO:0000256" key="2">
    <source>
        <dbReference type="SAM" id="Phobius"/>
    </source>
</evidence>
<comment type="caution">
    <text evidence="3">The sequence shown here is derived from an EMBL/GenBank/DDBJ whole genome shotgun (WGS) entry which is preliminary data.</text>
</comment>
<evidence type="ECO:0000313" key="4">
    <source>
        <dbReference type="Proteomes" id="UP000037122"/>
    </source>
</evidence>
<keyword evidence="2" id="KW-1133">Transmembrane helix</keyword>
<organism evidence="3 4">
    <name type="scientific">Candidozyma auris</name>
    <name type="common">Yeast</name>
    <name type="synonym">Candida auris</name>
    <dbReference type="NCBI Taxonomy" id="498019"/>
    <lineage>
        <taxon>Eukaryota</taxon>
        <taxon>Fungi</taxon>
        <taxon>Dikarya</taxon>
        <taxon>Ascomycota</taxon>
        <taxon>Saccharomycotina</taxon>
        <taxon>Pichiomycetes</taxon>
        <taxon>Metschnikowiaceae</taxon>
        <taxon>Candidozyma</taxon>
    </lineage>
</organism>
<keyword evidence="2" id="KW-0472">Membrane</keyword>
<evidence type="ECO:0000256" key="1">
    <source>
        <dbReference type="SAM" id="MobiDB-lite"/>
    </source>
</evidence>
<feature type="region of interest" description="Disordered" evidence="1">
    <location>
        <begin position="38"/>
        <end position="67"/>
    </location>
</feature>
<protein>
    <submittedName>
        <fullName evidence="3">Uncharacterized protein</fullName>
    </submittedName>
</protein>
<keyword evidence="2" id="KW-0812">Transmembrane</keyword>
<proteinExistence type="predicted"/>
<evidence type="ECO:0000313" key="3">
    <source>
        <dbReference type="EMBL" id="KND98486.1"/>
    </source>
</evidence>
<sequence>MNSKAKISNQCWIFSFDFVCFVYLLVTIWVLHNNQCRKEKDQKKSGAEAPKPEKTAKLGHDEPVSRN</sequence>
<reference evidence="4" key="1">
    <citation type="journal article" date="2015" name="BMC Genomics">
        <title>Draft genome of a commonly misdiagnosed multidrug resistant pathogen Candida auris.</title>
        <authorList>
            <person name="Chatterjee S."/>
            <person name="Alampalli S.V."/>
            <person name="Nageshan R.K."/>
            <person name="Chettiar S.T."/>
            <person name="Joshi S."/>
            <person name="Tatu U.S."/>
        </authorList>
    </citation>
    <scope>NUCLEOTIDE SEQUENCE [LARGE SCALE GENOMIC DNA]</scope>
    <source>
        <strain evidence="4">6684</strain>
    </source>
</reference>
<accession>A0A0L0NWE8</accession>
<dbReference type="EMBL" id="LGST01000031">
    <property type="protein sequence ID" value="KND98486.1"/>
    <property type="molecule type" value="Genomic_DNA"/>
</dbReference>
<dbReference type="Proteomes" id="UP000037122">
    <property type="component" value="Unassembled WGS sequence"/>
</dbReference>
<dbReference type="AlphaFoldDB" id="A0A0L0NWE8"/>
<feature type="transmembrane region" description="Helical" evidence="2">
    <location>
        <begin position="12"/>
        <end position="31"/>
    </location>
</feature>